<evidence type="ECO:0000313" key="5">
    <source>
        <dbReference type="Proteomes" id="UP000274756"/>
    </source>
</evidence>
<dbReference type="EMBL" id="UYYG01000006">
    <property type="protein sequence ID" value="VDN50656.1"/>
    <property type="molecule type" value="Genomic_DNA"/>
</dbReference>
<organism evidence="4 6">
    <name type="scientific">Dracunculus medinensis</name>
    <name type="common">Guinea worm</name>
    <dbReference type="NCBI Taxonomy" id="318479"/>
    <lineage>
        <taxon>Eukaryota</taxon>
        <taxon>Metazoa</taxon>
        <taxon>Ecdysozoa</taxon>
        <taxon>Nematoda</taxon>
        <taxon>Chromadorea</taxon>
        <taxon>Rhabditida</taxon>
        <taxon>Spirurina</taxon>
        <taxon>Dracunculoidea</taxon>
        <taxon>Dracunculidae</taxon>
        <taxon>Dracunculus</taxon>
    </lineage>
</organism>
<feature type="region of interest" description="Disordered" evidence="2">
    <location>
        <begin position="195"/>
        <end position="291"/>
    </location>
</feature>
<gene>
    <name evidence="3" type="ORF">DME_LOCUS629</name>
</gene>
<dbReference type="AlphaFoldDB" id="A0A0N4UE04"/>
<evidence type="ECO:0000313" key="3">
    <source>
        <dbReference type="EMBL" id="VDN50656.1"/>
    </source>
</evidence>
<evidence type="ECO:0000256" key="2">
    <source>
        <dbReference type="SAM" id="MobiDB-lite"/>
    </source>
</evidence>
<evidence type="ECO:0000256" key="1">
    <source>
        <dbReference type="SAM" id="Coils"/>
    </source>
</evidence>
<protein>
    <submittedName>
        <fullName evidence="6">PCM1_C domain-containing protein</fullName>
    </submittedName>
</protein>
<dbReference type="OrthoDB" id="2125770at2759"/>
<reference evidence="6" key="1">
    <citation type="submission" date="2017-02" db="UniProtKB">
        <authorList>
            <consortium name="WormBaseParasite"/>
        </authorList>
    </citation>
    <scope>IDENTIFICATION</scope>
</reference>
<feature type="compositionally biased region" description="Basic and acidic residues" evidence="2">
    <location>
        <begin position="208"/>
        <end position="239"/>
    </location>
</feature>
<dbReference type="Proteomes" id="UP000038040">
    <property type="component" value="Unplaced"/>
</dbReference>
<feature type="coiled-coil region" evidence="1">
    <location>
        <begin position="154"/>
        <end position="188"/>
    </location>
</feature>
<evidence type="ECO:0000313" key="4">
    <source>
        <dbReference type="Proteomes" id="UP000038040"/>
    </source>
</evidence>
<evidence type="ECO:0000313" key="6">
    <source>
        <dbReference type="WBParaSite" id="DME_0000558401-mRNA-1"/>
    </source>
</evidence>
<name>A0A0N4UE04_DRAME</name>
<reference evidence="3 5" key="2">
    <citation type="submission" date="2018-11" db="EMBL/GenBank/DDBJ databases">
        <authorList>
            <consortium name="Pathogen Informatics"/>
        </authorList>
    </citation>
    <scope>NUCLEOTIDE SEQUENCE [LARGE SCALE GENOMIC DNA]</scope>
</reference>
<proteinExistence type="predicted"/>
<keyword evidence="1" id="KW-0175">Coiled coil</keyword>
<feature type="compositionally biased region" description="Low complexity" evidence="2">
    <location>
        <begin position="267"/>
        <end position="278"/>
    </location>
</feature>
<sequence length="612" mass="70383">MIKELMSKIISSYDELSLQEEQYILLMSKIVAVRKCAAEDFSKDSDEINENLEEKKDLAEKLNDKNTNTENSKLIKDESNCELMRITNDEISTNEVEYSQIKEEMKKISEIMNETNRASLVNNKLMEQFEANRNKLDILVKIRESERKSQFGVVNETLKQVEEARDKVAAEEDEIDRKRRILERLKREALRRGIKLGPGSASEPDIIDIDKHQPKSVTEAKLRAKLEAKKKKNEEKAVEDNSPPVPENLAPANRIPPIPINDEDDLSAAPNSLNNNAARKNKKKVKKAKESIRERREFINQSIREKLAAITARKKRMNEIKTQLLLKPIMEHSKTDISDTEKQVDETIKKAQEHLRMYPSTFSNLTAVREQLEEIRDKGQGLSEETAQLLEFHLQDHENYHSISDSHGNDLLTLPDYNYSIIKEVNEQFKKLMNKAGKINNIETNSSFIEPYNFTSKDNERLKNIEQMLYIQQQLLQTTGKRCCHAEQCDENLVNAIRVKKMVKKLKECLLSAKPEFLQYLSKFIFHLSVSQDNISEIDDILFKLLDNGGDSDDNNGNADNQPSKILSSQAKQFCSSELESEKQNVLERIHFITDGKFDGDAGSEGINFPFF</sequence>
<dbReference type="WBParaSite" id="DME_0000558401-mRNA-1">
    <property type="protein sequence ID" value="DME_0000558401-mRNA-1"/>
    <property type="gene ID" value="DME_0000558401"/>
</dbReference>
<keyword evidence="5" id="KW-1185">Reference proteome</keyword>
<feature type="coiled-coil region" evidence="1">
    <location>
        <begin position="38"/>
        <end position="72"/>
    </location>
</feature>
<dbReference type="Proteomes" id="UP000274756">
    <property type="component" value="Unassembled WGS sequence"/>
</dbReference>
<accession>A0A0N4UE04</accession>